<dbReference type="EMBL" id="CP042913">
    <property type="protein sequence ID" value="QEG37667.1"/>
    <property type="molecule type" value="Genomic_DNA"/>
</dbReference>
<evidence type="ECO:0000313" key="1">
    <source>
        <dbReference type="EMBL" id="QEG37667.1"/>
    </source>
</evidence>
<keyword evidence="2" id="KW-1185">Reference proteome</keyword>
<dbReference type="AlphaFoldDB" id="A0A5B9QF50"/>
<name>A0A5B9QF50_9BACT</name>
<gene>
    <name evidence="1" type="ORF">Pr1d_50130</name>
</gene>
<accession>A0A5B9QF50</accession>
<organism evidence="1 2">
    <name type="scientific">Bythopirellula goksoeyrii</name>
    <dbReference type="NCBI Taxonomy" id="1400387"/>
    <lineage>
        <taxon>Bacteria</taxon>
        <taxon>Pseudomonadati</taxon>
        <taxon>Planctomycetota</taxon>
        <taxon>Planctomycetia</taxon>
        <taxon>Pirellulales</taxon>
        <taxon>Lacipirellulaceae</taxon>
        <taxon>Bythopirellula</taxon>
    </lineage>
</organism>
<reference evidence="1 2" key="1">
    <citation type="submission" date="2019-08" db="EMBL/GenBank/DDBJ databases">
        <title>Deep-cultivation of Planctomycetes and their phenomic and genomic characterization uncovers novel biology.</title>
        <authorList>
            <person name="Wiegand S."/>
            <person name="Jogler M."/>
            <person name="Boedeker C."/>
            <person name="Pinto D."/>
            <person name="Vollmers J."/>
            <person name="Rivas-Marin E."/>
            <person name="Kohn T."/>
            <person name="Peeters S.H."/>
            <person name="Heuer A."/>
            <person name="Rast P."/>
            <person name="Oberbeckmann S."/>
            <person name="Bunk B."/>
            <person name="Jeske O."/>
            <person name="Meyerdierks A."/>
            <person name="Storesund J.E."/>
            <person name="Kallscheuer N."/>
            <person name="Luecker S."/>
            <person name="Lage O.M."/>
            <person name="Pohl T."/>
            <person name="Merkel B.J."/>
            <person name="Hornburger P."/>
            <person name="Mueller R.-W."/>
            <person name="Bruemmer F."/>
            <person name="Labrenz M."/>
            <person name="Spormann A.M."/>
            <person name="Op den Camp H."/>
            <person name="Overmann J."/>
            <person name="Amann R."/>
            <person name="Jetten M.S.M."/>
            <person name="Mascher T."/>
            <person name="Medema M.H."/>
            <person name="Devos D.P."/>
            <person name="Kaster A.-K."/>
            <person name="Ovreas L."/>
            <person name="Rohde M."/>
            <person name="Galperin M.Y."/>
            <person name="Jogler C."/>
        </authorList>
    </citation>
    <scope>NUCLEOTIDE SEQUENCE [LARGE SCALE GENOMIC DNA]</scope>
    <source>
        <strain evidence="1 2">Pr1d</strain>
    </source>
</reference>
<evidence type="ECO:0000313" key="2">
    <source>
        <dbReference type="Proteomes" id="UP000323917"/>
    </source>
</evidence>
<dbReference type="RefSeq" id="WP_148075865.1">
    <property type="nucleotide sequence ID" value="NZ_CP042913.1"/>
</dbReference>
<dbReference type="OrthoDB" id="214190at2"/>
<proteinExistence type="predicted"/>
<protein>
    <submittedName>
        <fullName evidence="1">Uncharacterized protein</fullName>
    </submittedName>
</protein>
<sequence>MSVTSTRAQAIAHILWELKKAEKLATLSSIATRAGFSPGVNGRTVSTSLKTVRRDWPQLQWWRAVADNGQVDEEQQSFLAEAGFESEPAEDGGAAIKSFESHLMTWEEPSEVVE</sequence>
<dbReference type="KEGG" id="bgok:Pr1d_50130"/>
<dbReference type="Proteomes" id="UP000323917">
    <property type="component" value="Chromosome"/>
</dbReference>